<dbReference type="Proteomes" id="UP000274504">
    <property type="component" value="Unassembled WGS sequence"/>
</dbReference>
<reference evidence="3" key="1">
    <citation type="submission" date="2017-02" db="UniProtKB">
        <authorList>
            <consortium name="WormBaseParasite"/>
        </authorList>
    </citation>
    <scope>IDENTIFICATION</scope>
</reference>
<evidence type="ECO:0000313" key="3">
    <source>
        <dbReference type="WBParaSite" id="HDID_0000371901-mRNA-1"/>
    </source>
</evidence>
<evidence type="ECO:0000313" key="2">
    <source>
        <dbReference type="Proteomes" id="UP000274504"/>
    </source>
</evidence>
<organism evidence="3">
    <name type="scientific">Hymenolepis diminuta</name>
    <name type="common">Rat tapeworm</name>
    <dbReference type="NCBI Taxonomy" id="6216"/>
    <lineage>
        <taxon>Eukaryota</taxon>
        <taxon>Metazoa</taxon>
        <taxon>Spiralia</taxon>
        <taxon>Lophotrochozoa</taxon>
        <taxon>Platyhelminthes</taxon>
        <taxon>Cestoda</taxon>
        <taxon>Eucestoda</taxon>
        <taxon>Cyclophyllidea</taxon>
        <taxon>Hymenolepididae</taxon>
        <taxon>Hymenolepis</taxon>
    </lineage>
</organism>
<protein>
    <submittedName>
        <fullName evidence="3">Inner membrane protein</fullName>
    </submittedName>
</protein>
<accession>A0A0R3SFT1</accession>
<reference evidence="1 2" key="2">
    <citation type="submission" date="2018-11" db="EMBL/GenBank/DDBJ databases">
        <authorList>
            <consortium name="Pathogen Informatics"/>
        </authorList>
    </citation>
    <scope>NUCLEOTIDE SEQUENCE [LARGE SCALE GENOMIC DNA]</scope>
</reference>
<dbReference type="WBParaSite" id="HDID_0000371901-mRNA-1">
    <property type="protein sequence ID" value="HDID_0000371901-mRNA-1"/>
    <property type="gene ID" value="HDID_0000371901"/>
</dbReference>
<dbReference type="EMBL" id="UYSG01001201">
    <property type="protein sequence ID" value="VDL37993.1"/>
    <property type="molecule type" value="Genomic_DNA"/>
</dbReference>
<name>A0A0R3SFT1_HYMDI</name>
<proteinExistence type="predicted"/>
<evidence type="ECO:0000313" key="1">
    <source>
        <dbReference type="EMBL" id="VDL37993.1"/>
    </source>
</evidence>
<sequence length="29" mass="3307">MIGLILILIFYFTVVRHYSGSSYVSVAQE</sequence>
<gene>
    <name evidence="1" type="ORF">HDID_LOCUS3717</name>
</gene>
<dbReference type="AlphaFoldDB" id="A0A0R3SFT1"/>